<protein>
    <submittedName>
        <fullName evidence="2">Uncharacterized protein</fullName>
    </submittedName>
</protein>
<evidence type="ECO:0000313" key="3">
    <source>
        <dbReference type="Proteomes" id="UP001237152"/>
    </source>
</evidence>
<organism evidence="2 3">
    <name type="scientific">Pandoravirus celtis</name>
    <dbReference type="NCBI Taxonomy" id="2568002"/>
    <lineage>
        <taxon>Viruses</taxon>
        <taxon>Pandoravirus</taxon>
    </lineage>
</organism>
<dbReference type="Proteomes" id="UP001237152">
    <property type="component" value="Segment"/>
</dbReference>
<dbReference type="EMBL" id="MK174290">
    <property type="protein sequence ID" value="QBZ80916.1"/>
    <property type="molecule type" value="Genomic_DNA"/>
</dbReference>
<feature type="region of interest" description="Disordered" evidence="1">
    <location>
        <begin position="22"/>
        <end position="68"/>
    </location>
</feature>
<name>A0A4D6EGI5_9VIRU</name>
<evidence type="ECO:0000256" key="1">
    <source>
        <dbReference type="SAM" id="MobiDB-lite"/>
    </source>
</evidence>
<proteinExistence type="predicted"/>
<reference evidence="2" key="1">
    <citation type="journal article" date="2019" name="Front. Microbiol.">
        <title>Pandoravirus Celtis Illustrates the Microevolution Processes at Work in the Giant Pandoraviridae Genomes.</title>
        <authorList>
            <person name="Legendre M."/>
            <person name="Alempic J.M."/>
            <person name="Philippe N."/>
            <person name="Lartigue A."/>
            <person name="Jeudy S."/>
            <person name="Poirot O."/>
            <person name="Ta N.T."/>
            <person name="Nin S."/>
            <person name="Coute Y."/>
            <person name="Abergel C."/>
            <person name="Claverie J.M."/>
        </authorList>
    </citation>
    <scope>NUCLEOTIDE SEQUENCE</scope>
</reference>
<sequence>MMERRAHPISIRASTCGAMYVSAREKGARTTTRLKKKDKRRITERLSRGLTSLSPPSKKEAKQERSDFGVLADGGAPVAVITATTSRQDIDNNNNAILWARCSSVAV</sequence>
<feature type="compositionally biased region" description="Basic and acidic residues" evidence="1">
    <location>
        <begin position="57"/>
        <end position="67"/>
    </location>
</feature>
<evidence type="ECO:0000313" key="2">
    <source>
        <dbReference type="EMBL" id="QBZ80916.1"/>
    </source>
</evidence>
<accession>A0A4D6EGI5</accession>
<gene>
    <name evidence="2" type="ORF">pclt_cds_318</name>
</gene>